<accession>A0ABR0A2Q0</accession>
<dbReference type="EMBL" id="JAOYFB010000036">
    <property type="protein sequence ID" value="KAK4019406.1"/>
    <property type="molecule type" value="Genomic_DNA"/>
</dbReference>
<gene>
    <name evidence="1" type="ORF">OUZ56_001428</name>
</gene>
<comment type="caution">
    <text evidence="1">The sequence shown here is derived from an EMBL/GenBank/DDBJ whole genome shotgun (WGS) entry which is preliminary data.</text>
</comment>
<dbReference type="Proteomes" id="UP001234178">
    <property type="component" value="Unassembled WGS sequence"/>
</dbReference>
<evidence type="ECO:0000313" key="1">
    <source>
        <dbReference type="EMBL" id="KAK4019406.1"/>
    </source>
</evidence>
<organism evidence="1 2">
    <name type="scientific">Daphnia magna</name>
    <dbReference type="NCBI Taxonomy" id="35525"/>
    <lineage>
        <taxon>Eukaryota</taxon>
        <taxon>Metazoa</taxon>
        <taxon>Ecdysozoa</taxon>
        <taxon>Arthropoda</taxon>
        <taxon>Crustacea</taxon>
        <taxon>Branchiopoda</taxon>
        <taxon>Diplostraca</taxon>
        <taxon>Cladocera</taxon>
        <taxon>Anomopoda</taxon>
        <taxon>Daphniidae</taxon>
        <taxon>Daphnia</taxon>
    </lineage>
</organism>
<evidence type="ECO:0000313" key="2">
    <source>
        <dbReference type="Proteomes" id="UP001234178"/>
    </source>
</evidence>
<evidence type="ECO:0008006" key="3">
    <source>
        <dbReference type="Google" id="ProtNLM"/>
    </source>
</evidence>
<keyword evidence="2" id="KW-1185">Reference proteome</keyword>
<protein>
    <recommendedName>
        <fullName evidence="3">Secreted protein</fullName>
    </recommendedName>
</protein>
<proteinExistence type="predicted"/>
<name>A0ABR0A2Q0_9CRUS</name>
<sequence>MGGFSLFVKFLHSSPEVALIPFPVCHLLEPSRSRLRRPNTVEPKEDYFHTRRRGGVAPSSAFACNPFQTGR</sequence>
<reference evidence="1 2" key="1">
    <citation type="journal article" date="2023" name="Nucleic Acids Res.">
        <title>The hologenome of Daphnia magna reveals possible DNA methylation and microbiome-mediated evolution of the host genome.</title>
        <authorList>
            <person name="Chaturvedi A."/>
            <person name="Li X."/>
            <person name="Dhandapani V."/>
            <person name="Marshall H."/>
            <person name="Kissane S."/>
            <person name="Cuenca-Cambronero M."/>
            <person name="Asole G."/>
            <person name="Calvet F."/>
            <person name="Ruiz-Romero M."/>
            <person name="Marangio P."/>
            <person name="Guigo R."/>
            <person name="Rago D."/>
            <person name="Mirbahai L."/>
            <person name="Eastwood N."/>
            <person name="Colbourne J.K."/>
            <person name="Zhou J."/>
            <person name="Mallon E."/>
            <person name="Orsini L."/>
        </authorList>
    </citation>
    <scope>NUCLEOTIDE SEQUENCE [LARGE SCALE GENOMIC DNA]</scope>
    <source>
        <strain evidence="1">LRV0_1</strain>
    </source>
</reference>